<protein>
    <submittedName>
        <fullName evidence="3">Uncharacterized protein YgiB involved in biofilm formation</fullName>
    </submittedName>
</protein>
<evidence type="ECO:0000313" key="3">
    <source>
        <dbReference type="EMBL" id="TDR85486.1"/>
    </source>
</evidence>
<name>A0A4R7BNG9_9HYPH</name>
<dbReference type="Pfam" id="PF06693">
    <property type="entry name" value="DUF1190"/>
    <property type="match status" value="1"/>
</dbReference>
<keyword evidence="2" id="KW-1133">Transmembrane helix</keyword>
<dbReference type="RefSeq" id="WP_133774524.1">
    <property type="nucleotide sequence ID" value="NZ_SNZR01000017.1"/>
</dbReference>
<dbReference type="Proteomes" id="UP000295122">
    <property type="component" value="Unassembled WGS sequence"/>
</dbReference>
<feature type="transmembrane region" description="Helical" evidence="2">
    <location>
        <begin position="7"/>
        <end position="24"/>
    </location>
</feature>
<evidence type="ECO:0000256" key="1">
    <source>
        <dbReference type="SAM" id="MobiDB-lite"/>
    </source>
</evidence>
<dbReference type="EMBL" id="SNZR01000017">
    <property type="protein sequence ID" value="TDR85486.1"/>
    <property type="molecule type" value="Genomic_DNA"/>
</dbReference>
<feature type="region of interest" description="Disordered" evidence="1">
    <location>
        <begin position="126"/>
        <end position="194"/>
    </location>
</feature>
<sequence>MKRSTQIGLGAVGIILVASGWSYFGGEDDQLVYTDAASCRADGRMSEAQCEQRFREARTAQARDAKRFPSQSSCETEFGQGRCDTIQVNGTPMWVPALAGIMLARRLAAGGGAAEPLFAPTRQACPPGGTAPECQPARSGTGSSGSGGGYAGRRAYSTTSGGTVTAGTGTTKVSVASRGGFGSTGRGGGYSSGS</sequence>
<dbReference type="OrthoDB" id="8160435at2"/>
<evidence type="ECO:0000256" key="2">
    <source>
        <dbReference type="SAM" id="Phobius"/>
    </source>
</evidence>
<feature type="compositionally biased region" description="Gly residues" evidence="1">
    <location>
        <begin position="179"/>
        <end position="194"/>
    </location>
</feature>
<accession>A0A4R7BNG9</accession>
<reference evidence="3 4" key="1">
    <citation type="submission" date="2019-03" db="EMBL/GenBank/DDBJ databases">
        <title>Genomic Encyclopedia of Type Strains, Phase IV (KMG-IV): sequencing the most valuable type-strain genomes for metagenomic binning, comparative biology and taxonomic classification.</title>
        <authorList>
            <person name="Goeker M."/>
        </authorList>
    </citation>
    <scope>NUCLEOTIDE SEQUENCE [LARGE SCALE GENOMIC DNA]</scope>
    <source>
        <strain evidence="3 4">DSM 25903</strain>
    </source>
</reference>
<dbReference type="InterPro" id="IPR009576">
    <property type="entry name" value="Biofilm_formation_YgiB"/>
</dbReference>
<keyword evidence="2" id="KW-0472">Membrane</keyword>
<keyword evidence="4" id="KW-1185">Reference proteome</keyword>
<evidence type="ECO:0000313" key="4">
    <source>
        <dbReference type="Proteomes" id="UP000295122"/>
    </source>
</evidence>
<proteinExistence type="predicted"/>
<gene>
    <name evidence="3" type="ORF">EV668_4608</name>
</gene>
<feature type="compositionally biased region" description="Low complexity" evidence="1">
    <location>
        <begin position="152"/>
        <end position="178"/>
    </location>
</feature>
<feature type="compositionally biased region" description="Gly residues" evidence="1">
    <location>
        <begin position="142"/>
        <end position="151"/>
    </location>
</feature>
<keyword evidence="2" id="KW-0812">Transmembrane</keyword>
<dbReference type="AlphaFoldDB" id="A0A4R7BNG9"/>
<comment type="caution">
    <text evidence="3">The sequence shown here is derived from an EMBL/GenBank/DDBJ whole genome shotgun (WGS) entry which is preliminary data.</text>
</comment>
<organism evidence="3 4">
    <name type="scientific">Enterovirga rhinocerotis</name>
    <dbReference type="NCBI Taxonomy" id="1339210"/>
    <lineage>
        <taxon>Bacteria</taxon>
        <taxon>Pseudomonadati</taxon>
        <taxon>Pseudomonadota</taxon>
        <taxon>Alphaproteobacteria</taxon>
        <taxon>Hyphomicrobiales</taxon>
        <taxon>Methylobacteriaceae</taxon>
        <taxon>Enterovirga</taxon>
    </lineage>
</organism>